<evidence type="ECO:0000256" key="2">
    <source>
        <dbReference type="ARBA" id="ARBA00023043"/>
    </source>
</evidence>
<evidence type="ECO:0000313" key="4">
    <source>
        <dbReference type="EMBL" id="KIH93625.1"/>
    </source>
</evidence>
<dbReference type="SUPFAM" id="SSF48403">
    <property type="entry name" value="Ankyrin repeat"/>
    <property type="match status" value="1"/>
</dbReference>
<dbReference type="OrthoDB" id="195446at2759"/>
<dbReference type="PANTHER" id="PTHR24189:SF50">
    <property type="entry name" value="ANKYRIN REPEAT AND SOCS BOX PROTEIN 2"/>
    <property type="match status" value="1"/>
</dbReference>
<feature type="repeat" description="ANK" evidence="3">
    <location>
        <begin position="362"/>
        <end position="394"/>
    </location>
</feature>
<dbReference type="Pfam" id="PF13637">
    <property type="entry name" value="Ank_4"/>
    <property type="match status" value="1"/>
</dbReference>
<dbReference type="AlphaFoldDB" id="A0A0C2J3R6"/>
<accession>A0A0C2J3R6</accession>
<dbReference type="InterPro" id="IPR050745">
    <property type="entry name" value="Multifunctional_regulatory"/>
</dbReference>
<dbReference type="SMART" id="SM00248">
    <property type="entry name" value="ANK"/>
    <property type="match status" value="9"/>
</dbReference>
<comment type="caution">
    <text evidence="4">The sequence shown here is derived from an EMBL/GenBank/DDBJ whole genome shotgun (WGS) entry which is preliminary data.</text>
</comment>
<dbReference type="PROSITE" id="PS50297">
    <property type="entry name" value="ANK_REP_REGION"/>
    <property type="match status" value="3"/>
</dbReference>
<gene>
    <name evidence="4" type="ORF">SPBR_04134</name>
</gene>
<dbReference type="RefSeq" id="XP_040621635.1">
    <property type="nucleotide sequence ID" value="XM_040762417.1"/>
</dbReference>
<proteinExistence type="predicted"/>
<keyword evidence="5" id="KW-1185">Reference proteome</keyword>
<name>A0A0C2J3R6_9PEZI</name>
<keyword evidence="1" id="KW-0677">Repeat</keyword>
<evidence type="ECO:0000256" key="3">
    <source>
        <dbReference type="PROSITE-ProRule" id="PRU00023"/>
    </source>
</evidence>
<dbReference type="InterPro" id="IPR036770">
    <property type="entry name" value="Ankyrin_rpt-contain_sf"/>
</dbReference>
<dbReference type="Proteomes" id="UP000031575">
    <property type="component" value="Unassembled WGS sequence"/>
</dbReference>
<dbReference type="EMBL" id="AWTV01000005">
    <property type="protein sequence ID" value="KIH93625.1"/>
    <property type="molecule type" value="Genomic_DNA"/>
</dbReference>
<dbReference type="PROSITE" id="PS50088">
    <property type="entry name" value="ANK_REPEAT"/>
    <property type="match status" value="4"/>
</dbReference>
<evidence type="ECO:0000256" key="1">
    <source>
        <dbReference type="ARBA" id="ARBA00022737"/>
    </source>
</evidence>
<dbReference type="Gene3D" id="1.25.40.20">
    <property type="entry name" value="Ankyrin repeat-containing domain"/>
    <property type="match status" value="3"/>
</dbReference>
<dbReference type="VEuPathDB" id="FungiDB:SPBR_04134"/>
<reference evidence="4 5" key="1">
    <citation type="journal article" date="2014" name="BMC Genomics">
        <title>Comparative genomics of the major fungal agents of human and animal Sporotrichosis: Sporothrix schenckii and Sporothrix brasiliensis.</title>
        <authorList>
            <person name="Teixeira M.M."/>
            <person name="de Almeida L.G."/>
            <person name="Kubitschek-Barreira P."/>
            <person name="Alves F.L."/>
            <person name="Kioshima E.S."/>
            <person name="Abadio A.K."/>
            <person name="Fernandes L."/>
            <person name="Derengowski L.S."/>
            <person name="Ferreira K.S."/>
            <person name="Souza R.C."/>
            <person name="Ruiz J.C."/>
            <person name="de Andrade N.C."/>
            <person name="Paes H.C."/>
            <person name="Nicola A.M."/>
            <person name="Albuquerque P."/>
            <person name="Gerber A.L."/>
            <person name="Martins V.P."/>
            <person name="Peconick L.D."/>
            <person name="Neto A.V."/>
            <person name="Chaucanez C.B."/>
            <person name="Silva P.A."/>
            <person name="Cunha O.L."/>
            <person name="de Oliveira F.F."/>
            <person name="dos Santos T.C."/>
            <person name="Barros A.L."/>
            <person name="Soares M.A."/>
            <person name="de Oliveira L.M."/>
            <person name="Marini M.M."/>
            <person name="Villalobos-Duno H."/>
            <person name="Cunha M.M."/>
            <person name="de Hoog S."/>
            <person name="da Silveira J.F."/>
            <person name="Henrissat B."/>
            <person name="Nino-Vega G.A."/>
            <person name="Cisalpino P.S."/>
            <person name="Mora-Montes H.M."/>
            <person name="Almeida S.R."/>
            <person name="Stajich J.E."/>
            <person name="Lopes-Bezerra L.M."/>
            <person name="Vasconcelos A.T."/>
            <person name="Felipe M.S."/>
        </authorList>
    </citation>
    <scope>NUCLEOTIDE SEQUENCE [LARGE SCALE GENOMIC DNA]</scope>
    <source>
        <strain evidence="4 5">5110</strain>
    </source>
</reference>
<organism evidence="4 5">
    <name type="scientific">Sporothrix brasiliensis 5110</name>
    <dbReference type="NCBI Taxonomy" id="1398154"/>
    <lineage>
        <taxon>Eukaryota</taxon>
        <taxon>Fungi</taxon>
        <taxon>Dikarya</taxon>
        <taxon>Ascomycota</taxon>
        <taxon>Pezizomycotina</taxon>
        <taxon>Sordariomycetes</taxon>
        <taxon>Sordariomycetidae</taxon>
        <taxon>Ophiostomatales</taxon>
        <taxon>Ophiostomataceae</taxon>
        <taxon>Sporothrix</taxon>
    </lineage>
</organism>
<sequence>MGDAPETSLISTCASLAKRALSGAAEIESNFLDTTDETGAPVFQKLRRLTAKLQQLSKDADQLQAGLRTASAIAAKLRTVILAHVSKCDATAAIVVKELMRVGTTTPKDAINVAAVLQYESFLESTMRFLFFATQLLSISVYGRPPLAEAGDQGSSSSKTKSESSGGFFSSLANPFKAATAALRTKPEPFVVPLCHAAMAGNVPQLTSLLNKGANINGRNENGHTALICAIIAGQSDAIQYLLKAGADCSVCDAGGKHRPPLFHAIDAENRAAASLLLKYGAAANQSDGYGQPYFVHLVTGDTAPAWLELLLACGADPCAKDGPGRPVVLLALQKRKKHEDREDVVRLLLRFGAKPDASDADGTPLVHVCVQQKRDELVHELLAAGADPNACDASGVSLLETAVKRNDRALVKTLLERRADPNTRDLYGQHLVVNVLRDNTLSAADREAMAELLLQHGALGNTNDVYGVSALEHAMAPFLEGTPTASVGETELRIPDLLLKQGANSNQRLDKVSGEPTLLTYAIDHAQLALATMALRHGANANLVDKQGRTPLTLAVQKENVDVVVLLLQHGAIVNQPVQNLPLDVATAVGNDEIIQLLKAHGAVSGASRPGQGDEDEEAGLT</sequence>
<feature type="repeat" description="ANK" evidence="3">
    <location>
        <begin position="222"/>
        <end position="254"/>
    </location>
</feature>
<dbReference type="Pfam" id="PF12796">
    <property type="entry name" value="Ank_2"/>
    <property type="match status" value="2"/>
</dbReference>
<dbReference type="PANTHER" id="PTHR24189">
    <property type="entry name" value="MYOTROPHIN"/>
    <property type="match status" value="1"/>
</dbReference>
<keyword evidence="2 3" id="KW-0040">ANK repeat</keyword>
<protein>
    <submittedName>
        <fullName evidence="4">Uncharacterized protein</fullName>
    </submittedName>
</protein>
<dbReference type="InterPro" id="IPR002110">
    <property type="entry name" value="Ankyrin_rpt"/>
</dbReference>
<feature type="repeat" description="ANK" evidence="3">
    <location>
        <begin position="548"/>
        <end position="580"/>
    </location>
</feature>
<feature type="repeat" description="ANK" evidence="3">
    <location>
        <begin position="395"/>
        <end position="427"/>
    </location>
</feature>
<dbReference type="HOGENOM" id="CLU_023250_0_0_1"/>
<evidence type="ECO:0000313" key="5">
    <source>
        <dbReference type="Proteomes" id="UP000031575"/>
    </source>
</evidence>
<dbReference type="GeneID" id="63677338"/>